<sequence length="111" mass="13031">MENKVIHHHHVPKIVWVSAILFVVLCLVCSGWYSTVQKLDQYQTNDLKYRYLKLKANPALHRILVLTDSLCQNQLDFDKTVLQGEDSVRNLIQRLVDAKEREVSDLKRKMK</sequence>
<comment type="caution">
    <text evidence="2">The sequence shown here is derived from an EMBL/GenBank/DDBJ whole genome shotgun (WGS) entry which is preliminary data.</text>
</comment>
<dbReference type="Proteomes" id="UP000192796">
    <property type="component" value="Unassembled WGS sequence"/>
</dbReference>
<proteinExistence type="predicted"/>
<evidence type="ECO:0000313" key="2">
    <source>
        <dbReference type="EMBL" id="OQP58844.1"/>
    </source>
</evidence>
<feature type="transmembrane region" description="Helical" evidence="1">
    <location>
        <begin position="14"/>
        <end position="33"/>
    </location>
</feature>
<name>A0A1V9FKG1_9BACT</name>
<keyword evidence="1" id="KW-0812">Transmembrane</keyword>
<dbReference type="EMBL" id="LVYD01000092">
    <property type="protein sequence ID" value="OQP58844.1"/>
    <property type="molecule type" value="Genomic_DNA"/>
</dbReference>
<keyword evidence="1" id="KW-0472">Membrane</keyword>
<evidence type="ECO:0000256" key="1">
    <source>
        <dbReference type="SAM" id="Phobius"/>
    </source>
</evidence>
<reference evidence="2 3" key="1">
    <citation type="submission" date="2016-03" db="EMBL/GenBank/DDBJ databases">
        <title>Niastella vici sp. nov., isolated from farmland soil.</title>
        <authorList>
            <person name="Chen L."/>
            <person name="Wang D."/>
            <person name="Yang S."/>
            <person name="Wang G."/>
        </authorList>
    </citation>
    <scope>NUCLEOTIDE SEQUENCE [LARGE SCALE GENOMIC DNA]</scope>
    <source>
        <strain evidence="2 3">DJ57</strain>
    </source>
</reference>
<organism evidence="2 3">
    <name type="scientific">Niastella vici</name>
    <dbReference type="NCBI Taxonomy" id="1703345"/>
    <lineage>
        <taxon>Bacteria</taxon>
        <taxon>Pseudomonadati</taxon>
        <taxon>Bacteroidota</taxon>
        <taxon>Chitinophagia</taxon>
        <taxon>Chitinophagales</taxon>
        <taxon>Chitinophagaceae</taxon>
        <taxon>Niastella</taxon>
    </lineage>
</organism>
<dbReference type="STRING" id="1703345.A3860_39230"/>
<dbReference type="AlphaFoldDB" id="A0A1V9FKG1"/>
<evidence type="ECO:0000313" key="3">
    <source>
        <dbReference type="Proteomes" id="UP000192796"/>
    </source>
</evidence>
<gene>
    <name evidence="2" type="ORF">A3860_39230</name>
</gene>
<protein>
    <submittedName>
        <fullName evidence="2">Uncharacterized protein</fullName>
    </submittedName>
</protein>
<keyword evidence="1" id="KW-1133">Transmembrane helix</keyword>
<accession>A0A1V9FKG1</accession>
<keyword evidence="3" id="KW-1185">Reference proteome</keyword>